<feature type="chain" id="PRO_5012513033" description="Sulfotransferase" evidence="1">
    <location>
        <begin position="22"/>
        <end position="467"/>
    </location>
</feature>
<name>A0A250X545_9CHLO</name>
<dbReference type="Gene3D" id="3.40.50.300">
    <property type="entry name" value="P-loop containing nucleotide triphosphate hydrolases"/>
    <property type="match status" value="1"/>
</dbReference>
<organism evidence="2 3">
    <name type="scientific">Chlamydomonas eustigma</name>
    <dbReference type="NCBI Taxonomy" id="1157962"/>
    <lineage>
        <taxon>Eukaryota</taxon>
        <taxon>Viridiplantae</taxon>
        <taxon>Chlorophyta</taxon>
        <taxon>core chlorophytes</taxon>
        <taxon>Chlorophyceae</taxon>
        <taxon>CS clade</taxon>
        <taxon>Chlamydomonadales</taxon>
        <taxon>Chlamydomonadaceae</taxon>
        <taxon>Chlamydomonas</taxon>
    </lineage>
</organism>
<dbReference type="SUPFAM" id="SSF52540">
    <property type="entry name" value="P-loop containing nucleoside triphosphate hydrolases"/>
    <property type="match status" value="1"/>
</dbReference>
<comment type="caution">
    <text evidence="2">The sequence shown here is derived from an EMBL/GenBank/DDBJ whole genome shotgun (WGS) entry which is preliminary data.</text>
</comment>
<feature type="signal peptide" evidence="1">
    <location>
        <begin position="1"/>
        <end position="21"/>
    </location>
</feature>
<dbReference type="EMBL" id="BEGY01000030">
    <property type="protein sequence ID" value="GAX78166.1"/>
    <property type="molecule type" value="Genomic_DNA"/>
</dbReference>
<gene>
    <name evidence="2" type="ORF">CEUSTIGMA_g5608.t1</name>
</gene>
<reference evidence="2 3" key="1">
    <citation type="submission" date="2017-08" db="EMBL/GenBank/DDBJ databases">
        <title>Acidophilic green algal genome provides insights into adaptation to an acidic environment.</title>
        <authorList>
            <person name="Hirooka S."/>
            <person name="Hirose Y."/>
            <person name="Kanesaki Y."/>
            <person name="Higuchi S."/>
            <person name="Fujiwara T."/>
            <person name="Onuma R."/>
            <person name="Era A."/>
            <person name="Ohbayashi R."/>
            <person name="Uzuka A."/>
            <person name="Nozaki H."/>
            <person name="Yoshikawa H."/>
            <person name="Miyagishima S.Y."/>
        </authorList>
    </citation>
    <scope>NUCLEOTIDE SEQUENCE [LARGE SCALE GENOMIC DNA]</scope>
    <source>
        <strain evidence="2 3">NIES-2499</strain>
    </source>
</reference>
<evidence type="ECO:0000313" key="3">
    <source>
        <dbReference type="Proteomes" id="UP000232323"/>
    </source>
</evidence>
<dbReference type="PANTHER" id="PTHR15723:SF0">
    <property type="entry name" value="CARBOHYDRATE SULFOTRANSFERASE 15"/>
    <property type="match status" value="1"/>
</dbReference>
<dbReference type="PANTHER" id="PTHR15723">
    <property type="entry name" value="CARBOHYDRATE SULFOTRANSFERASE 15"/>
    <property type="match status" value="1"/>
</dbReference>
<accession>A0A250X545</accession>
<evidence type="ECO:0000313" key="2">
    <source>
        <dbReference type="EMBL" id="GAX78166.1"/>
    </source>
</evidence>
<proteinExistence type="predicted"/>
<dbReference type="AlphaFoldDB" id="A0A250X545"/>
<dbReference type="STRING" id="1157962.A0A250X545"/>
<dbReference type="InterPro" id="IPR027417">
    <property type="entry name" value="P-loop_NTPase"/>
</dbReference>
<keyword evidence="3" id="KW-1185">Reference proteome</keyword>
<protein>
    <recommendedName>
        <fullName evidence="4">Sulfotransferase</fullName>
    </recommendedName>
</protein>
<evidence type="ECO:0000256" key="1">
    <source>
        <dbReference type="SAM" id="SignalP"/>
    </source>
</evidence>
<dbReference type="Proteomes" id="UP000232323">
    <property type="component" value="Unassembled WGS sequence"/>
</dbReference>
<sequence>MRRIYNPIILSLLLTLCVVMASIWYLASHNYNYQGVLAEGGTEQSDVHHIRRALTKLADPDLVSNVATKAHGYIDSMKNPCWETGSRLFGGKQHSCLPHFYVSGWHSGAVALAKQLASHPNVAMDISSKDSAWNATHGFWTQGTSSSDASMRQYLDAIRSHALPRLLKNPTTDVVMDGSLSTMHLTWANSGRLHRTFQRSLETCSTQCMEGDKGVEEGNVERNISRACMSKCLGQARTDHVQAWRLAGYELEDVQLPLLMKAVYGDWTPKFVFLLRHPIHRIYSAYYGTPALRERFGNDLPGFTKFVGDQYGAYRDCLHNHSDSMCIHTFQSLSVEQQDVFTHCEQLFRGMHAAHLRIWLKFFPREAFLLVNSMDLFLADSRNNTIKEILDFLALPVPEQSSPWWGDLDRVGPRVTYTEHVGWVIPEGARRVMSKMYEPHNVALSQLLGTVRWLEWNEDTLVCPPSC</sequence>
<dbReference type="GO" id="GO:0019319">
    <property type="term" value="P:hexose biosynthetic process"/>
    <property type="evidence" value="ECO:0007669"/>
    <property type="project" value="TreeGrafter"/>
</dbReference>
<dbReference type="GO" id="GO:0050659">
    <property type="term" value="F:N-acetylgalactosamine 4-sulfate 6-O-sulfotransferase activity"/>
    <property type="evidence" value="ECO:0007669"/>
    <property type="project" value="TreeGrafter"/>
</dbReference>
<keyword evidence="1" id="KW-0732">Signal</keyword>
<evidence type="ECO:0008006" key="4">
    <source>
        <dbReference type="Google" id="ProtNLM"/>
    </source>
</evidence>
<dbReference type="OrthoDB" id="526228at2759"/>
<dbReference type="InterPro" id="IPR052654">
    <property type="entry name" value="CS_Sulfotransferase"/>
</dbReference>